<comment type="caution">
    <text evidence="1">The sequence shown here is derived from an EMBL/GenBank/DDBJ whole genome shotgun (WGS) entry which is preliminary data.</text>
</comment>
<organism evidence="1 2">
    <name type="scientific">Klebsiella michiganensis</name>
    <dbReference type="NCBI Taxonomy" id="1134687"/>
    <lineage>
        <taxon>Bacteria</taxon>
        <taxon>Pseudomonadati</taxon>
        <taxon>Pseudomonadota</taxon>
        <taxon>Gammaproteobacteria</taxon>
        <taxon>Enterobacterales</taxon>
        <taxon>Enterobacteriaceae</taxon>
        <taxon>Klebsiella/Raoultella group</taxon>
        <taxon>Klebsiella</taxon>
    </lineage>
</organism>
<reference evidence="1 2" key="1">
    <citation type="submission" date="2017-11" db="EMBL/GenBank/DDBJ databases">
        <authorList>
            <person name="Han C.G."/>
        </authorList>
    </citation>
    <scope>NUCLEOTIDE SEQUENCE [LARGE SCALE GENOMIC DNA]</scope>
    <source>
        <strain evidence="1 2">A10</strain>
    </source>
</reference>
<dbReference type="AlphaFoldDB" id="A0A2J5J2Q7"/>
<protein>
    <submittedName>
        <fullName evidence="1">Uncharacterized protein</fullName>
    </submittedName>
</protein>
<dbReference type="EMBL" id="PIDR01001293">
    <property type="protein sequence ID" value="PLO63104.1"/>
    <property type="molecule type" value="Genomic_DNA"/>
</dbReference>
<evidence type="ECO:0000313" key="1">
    <source>
        <dbReference type="EMBL" id="PLO63104.1"/>
    </source>
</evidence>
<dbReference type="Proteomes" id="UP000234667">
    <property type="component" value="Unassembled WGS sequence"/>
</dbReference>
<proteinExistence type="predicted"/>
<gene>
    <name evidence="1" type="ORF">CWN49_28635</name>
</gene>
<evidence type="ECO:0000313" key="2">
    <source>
        <dbReference type="Proteomes" id="UP000234667"/>
    </source>
</evidence>
<sequence>MEALTIPVKLYVHYITNTFSSDKYHVSICDMSRNHPDIYVLLETRDITIDINQPEPFDLIALQVDQLRSQKENLAADAQRQIAAVDDKIQQLLCIDHSQIEESDIPF</sequence>
<name>A0A2J5J2Q7_9ENTR</name>
<accession>A0A2J5J2Q7</accession>
<reference evidence="1 2" key="2">
    <citation type="submission" date="2018-01" db="EMBL/GenBank/DDBJ databases">
        <title>Genomic study of Klebsiella pneumoniae.</title>
        <authorList>
            <person name="Yang Y."/>
            <person name="Bicalho R."/>
        </authorList>
    </citation>
    <scope>NUCLEOTIDE SEQUENCE [LARGE SCALE GENOMIC DNA]</scope>
    <source>
        <strain evidence="1 2">A10</strain>
    </source>
</reference>
<dbReference type="RefSeq" id="WP_101869208.1">
    <property type="nucleotide sequence ID" value="NZ_PIDU01000085.1"/>
</dbReference>